<proteinExistence type="predicted"/>
<reference evidence="1 2" key="1">
    <citation type="submission" date="2016-03" db="EMBL/GenBank/DDBJ databases">
        <title>EvidentialGene: Evidence-directed Construction of Genes on Genomes.</title>
        <authorList>
            <person name="Gilbert D.G."/>
            <person name="Choi J.-H."/>
            <person name="Mockaitis K."/>
            <person name="Colbourne J."/>
            <person name="Pfrender M."/>
        </authorList>
    </citation>
    <scope>NUCLEOTIDE SEQUENCE [LARGE SCALE GENOMIC DNA]</scope>
    <source>
        <strain evidence="1 2">Xinb3</strain>
        <tissue evidence="1">Complete organism</tissue>
    </source>
</reference>
<dbReference type="AlphaFoldDB" id="A0A0P5DEP8"/>
<evidence type="ECO:0000313" key="1">
    <source>
        <dbReference type="EMBL" id="KZS11034.1"/>
    </source>
</evidence>
<keyword evidence="2" id="KW-1185">Reference proteome</keyword>
<organism evidence="1 2">
    <name type="scientific">Daphnia magna</name>
    <dbReference type="NCBI Taxonomy" id="35525"/>
    <lineage>
        <taxon>Eukaryota</taxon>
        <taxon>Metazoa</taxon>
        <taxon>Ecdysozoa</taxon>
        <taxon>Arthropoda</taxon>
        <taxon>Crustacea</taxon>
        <taxon>Branchiopoda</taxon>
        <taxon>Diplostraca</taxon>
        <taxon>Cladocera</taxon>
        <taxon>Anomopoda</taxon>
        <taxon>Daphniidae</taxon>
        <taxon>Daphnia</taxon>
    </lineage>
</organism>
<dbReference type="EMBL" id="LRGB01001582">
    <property type="protein sequence ID" value="KZS11034.1"/>
    <property type="molecule type" value="Genomic_DNA"/>
</dbReference>
<gene>
    <name evidence="1" type="ORF">APZ42_024349</name>
</gene>
<dbReference type="Proteomes" id="UP000076858">
    <property type="component" value="Unassembled WGS sequence"/>
</dbReference>
<sequence>MARIIETCVIATILGISLMNQRVKIREFMSSLSELHVISSPYKIEAIKFTVGVQSIYKIFPLFELDF</sequence>
<name>A0A0P5DEP8_9CRUS</name>
<comment type="caution">
    <text evidence="1">The sequence shown here is derived from an EMBL/GenBank/DDBJ whole genome shotgun (WGS) entry which is preliminary data.</text>
</comment>
<evidence type="ECO:0000313" key="2">
    <source>
        <dbReference type="Proteomes" id="UP000076858"/>
    </source>
</evidence>
<protein>
    <submittedName>
        <fullName evidence="1">Uncharacterized protein</fullName>
    </submittedName>
</protein>
<accession>A0A0P5DEP8</accession>